<dbReference type="PANTHER" id="PTHR20978:SF0">
    <property type="entry name" value="SPLICING FACTOR 3B SUBUNIT 5"/>
    <property type="match status" value="1"/>
</dbReference>
<accession>V4RHN1</accession>
<evidence type="ECO:0000313" key="3">
    <source>
        <dbReference type="Proteomes" id="UP000030687"/>
    </source>
</evidence>
<dbReference type="Proteomes" id="UP000030687">
    <property type="component" value="Unassembled WGS sequence"/>
</dbReference>
<dbReference type="Gramene" id="ESR33493">
    <property type="protein sequence ID" value="ESR33493"/>
    <property type="gene ID" value="CICLE_v10006856mg"/>
</dbReference>
<dbReference type="GO" id="GO:0071011">
    <property type="term" value="C:precatalytic spliceosome"/>
    <property type="evidence" value="ECO:0007669"/>
    <property type="project" value="TreeGrafter"/>
</dbReference>
<sequence length="190" mass="21290">MSIWLMYLRTGSEESLSSEGEEASPSGLQPEDRAKELPSGLKLVEAPKDSKSGLAVEDGVMIPGSGLRGLKGISKKFRSASKPCHRIRSCCLFCFHSQKSTLRMQASDRFNINSQLEHLQAKYVGTGHADLNRFEWAVNIQRDSYASYVGHYPILAYFSIAENESIGREHYNFMQKMLLPCGLPPEREDD</sequence>
<dbReference type="EMBL" id="KI537036">
    <property type="protein sequence ID" value="ESR33493.1"/>
    <property type="molecule type" value="Genomic_DNA"/>
</dbReference>
<organism evidence="2 3">
    <name type="scientific">Citrus clementina</name>
    <name type="common">Clementine</name>
    <name type="synonym">Citrus deliciosa x Citrus sinensis</name>
    <dbReference type="NCBI Taxonomy" id="85681"/>
    <lineage>
        <taxon>Eukaryota</taxon>
        <taxon>Viridiplantae</taxon>
        <taxon>Streptophyta</taxon>
        <taxon>Embryophyta</taxon>
        <taxon>Tracheophyta</taxon>
        <taxon>Spermatophyta</taxon>
        <taxon>Magnoliopsida</taxon>
        <taxon>eudicotyledons</taxon>
        <taxon>Gunneridae</taxon>
        <taxon>Pentapetalae</taxon>
        <taxon>rosids</taxon>
        <taxon>malvids</taxon>
        <taxon>Sapindales</taxon>
        <taxon>Rutaceae</taxon>
        <taxon>Aurantioideae</taxon>
        <taxon>Citrus</taxon>
    </lineage>
</organism>
<dbReference type="GO" id="GO:0005686">
    <property type="term" value="C:U2 snRNP"/>
    <property type="evidence" value="ECO:0007669"/>
    <property type="project" value="TreeGrafter"/>
</dbReference>
<evidence type="ECO:0000256" key="1">
    <source>
        <dbReference type="SAM" id="MobiDB-lite"/>
    </source>
</evidence>
<feature type="region of interest" description="Disordered" evidence="1">
    <location>
        <begin position="10"/>
        <end position="36"/>
    </location>
</feature>
<dbReference type="KEGG" id="cic:CICLE_v10006856mg"/>
<protein>
    <recommendedName>
        <fullName evidence="4">Splicing factor subunit</fullName>
    </recommendedName>
</protein>
<evidence type="ECO:0008006" key="4">
    <source>
        <dbReference type="Google" id="ProtNLM"/>
    </source>
</evidence>
<dbReference type="AlphaFoldDB" id="V4RHN1"/>
<feature type="compositionally biased region" description="Low complexity" evidence="1">
    <location>
        <begin position="13"/>
        <end position="27"/>
    </location>
</feature>
<gene>
    <name evidence="2" type="ORF">CICLE_v10006856mg</name>
</gene>
<dbReference type="Pfam" id="PF07189">
    <property type="entry name" value="SF3b10"/>
    <property type="match status" value="1"/>
</dbReference>
<dbReference type="InParanoid" id="V4RHN1"/>
<proteinExistence type="predicted"/>
<dbReference type="PANTHER" id="PTHR20978">
    <property type="entry name" value="SPLICING FACTOR 3B SUBUNIT 5"/>
    <property type="match status" value="1"/>
</dbReference>
<keyword evidence="3" id="KW-1185">Reference proteome</keyword>
<dbReference type="eggNOG" id="KOG3485">
    <property type="taxonomic scope" value="Eukaryota"/>
</dbReference>
<name>V4RHN1_CITCL</name>
<reference evidence="2 3" key="1">
    <citation type="submission" date="2013-10" db="EMBL/GenBank/DDBJ databases">
        <authorList>
            <consortium name="International Citrus Genome Consortium"/>
            <person name="Jenkins J."/>
            <person name="Schmutz J."/>
            <person name="Prochnik S."/>
            <person name="Rokhsar D."/>
            <person name="Gmitter F."/>
            <person name="Ollitrault P."/>
            <person name="Machado M."/>
            <person name="Talon M."/>
            <person name="Wincker P."/>
            <person name="Jaillon O."/>
            <person name="Morgante M."/>
        </authorList>
    </citation>
    <scope>NUCLEOTIDE SEQUENCE</scope>
    <source>
        <strain evidence="3">cv. Clemenules</strain>
    </source>
</reference>
<dbReference type="InterPro" id="IPR009846">
    <property type="entry name" value="SF3b5/RDS3-10"/>
</dbReference>
<dbReference type="STRING" id="85681.V4RHN1"/>
<evidence type="ECO:0000313" key="2">
    <source>
        <dbReference type="EMBL" id="ESR33493.1"/>
    </source>
</evidence>
<dbReference type="GO" id="GO:0000398">
    <property type="term" value="P:mRNA splicing, via spliceosome"/>
    <property type="evidence" value="ECO:0007669"/>
    <property type="project" value="TreeGrafter"/>
</dbReference>